<sequence>MQLAFSIKEVFPPARLYGESGGEVTGIAKLAGDVLLILTGAAAIIAFIFIIIGGFKFLTSSGDEKKLASATATLTYAIIGLAVTILAFIIVRLVLFFLRAEVPGL</sequence>
<keyword evidence="1" id="KW-0472">Membrane</keyword>
<gene>
    <name evidence="2" type="ORF">A3G14_03255</name>
</gene>
<accession>A0A1F5I941</accession>
<proteinExistence type="predicted"/>
<dbReference type="Proteomes" id="UP000177300">
    <property type="component" value="Unassembled WGS sequence"/>
</dbReference>
<feature type="transmembrane region" description="Helical" evidence="1">
    <location>
        <begin position="76"/>
        <end position="98"/>
    </location>
</feature>
<dbReference type="InterPro" id="IPR043993">
    <property type="entry name" value="T4SS_pilin"/>
</dbReference>
<evidence type="ECO:0000313" key="2">
    <source>
        <dbReference type="EMBL" id="OGE12882.1"/>
    </source>
</evidence>
<evidence type="ECO:0000313" key="3">
    <source>
        <dbReference type="Proteomes" id="UP000177300"/>
    </source>
</evidence>
<dbReference type="EMBL" id="MFBY01000046">
    <property type="protein sequence ID" value="OGE12882.1"/>
    <property type="molecule type" value="Genomic_DNA"/>
</dbReference>
<reference evidence="2 3" key="1">
    <citation type="journal article" date="2016" name="Nat. Commun.">
        <title>Thousands of microbial genomes shed light on interconnected biogeochemical processes in an aquifer system.</title>
        <authorList>
            <person name="Anantharaman K."/>
            <person name="Brown C.T."/>
            <person name="Hug L.A."/>
            <person name="Sharon I."/>
            <person name="Castelle C.J."/>
            <person name="Probst A.J."/>
            <person name="Thomas B.C."/>
            <person name="Singh A."/>
            <person name="Wilkins M.J."/>
            <person name="Karaoz U."/>
            <person name="Brodie E.L."/>
            <person name="Williams K.H."/>
            <person name="Hubbard S.S."/>
            <person name="Banfield J.F."/>
        </authorList>
    </citation>
    <scope>NUCLEOTIDE SEQUENCE [LARGE SCALE GENOMIC DNA]</scope>
</reference>
<protein>
    <submittedName>
        <fullName evidence="2">Uncharacterized protein</fullName>
    </submittedName>
</protein>
<feature type="transmembrane region" description="Helical" evidence="1">
    <location>
        <begin position="34"/>
        <end position="55"/>
    </location>
</feature>
<dbReference type="AlphaFoldDB" id="A0A1F5I941"/>
<organism evidence="2 3">
    <name type="scientific">Candidatus Curtissbacteria bacterium RIFCSPLOWO2_12_FULL_38_9</name>
    <dbReference type="NCBI Taxonomy" id="1797735"/>
    <lineage>
        <taxon>Bacteria</taxon>
        <taxon>Candidatus Curtissiibacteriota</taxon>
    </lineage>
</organism>
<comment type="caution">
    <text evidence="2">The sequence shown here is derived from an EMBL/GenBank/DDBJ whole genome shotgun (WGS) entry which is preliminary data.</text>
</comment>
<name>A0A1F5I941_9BACT</name>
<keyword evidence="1" id="KW-1133">Transmembrane helix</keyword>
<evidence type="ECO:0000256" key="1">
    <source>
        <dbReference type="SAM" id="Phobius"/>
    </source>
</evidence>
<keyword evidence="1" id="KW-0812">Transmembrane</keyword>
<dbReference type="Pfam" id="PF18895">
    <property type="entry name" value="T4SS_pilin"/>
    <property type="match status" value="1"/>
</dbReference>